<comment type="caution">
    <text evidence="2">The sequence shown here is derived from an EMBL/GenBank/DDBJ whole genome shotgun (WGS) entry which is preliminary data.</text>
</comment>
<dbReference type="AlphaFoldDB" id="A0AAE3MJK1"/>
<gene>
    <name evidence="2" type="ORF">OO016_04185</name>
</gene>
<proteinExistence type="predicted"/>
<dbReference type="RefSeq" id="WP_266011097.1">
    <property type="nucleotide sequence ID" value="NZ_JAPFQP010000001.1"/>
</dbReference>
<dbReference type="PANTHER" id="PTHR41252">
    <property type="entry name" value="BLR2505 PROTEIN"/>
    <property type="match status" value="1"/>
</dbReference>
<evidence type="ECO:0000313" key="2">
    <source>
        <dbReference type="EMBL" id="MCX2718796.1"/>
    </source>
</evidence>
<name>A0AAE3MJK1_9FLAO</name>
<dbReference type="PROSITE" id="PS51257">
    <property type="entry name" value="PROKAR_LIPOPROTEIN"/>
    <property type="match status" value="1"/>
</dbReference>
<dbReference type="InterPro" id="IPR032710">
    <property type="entry name" value="NTF2-like_dom_sf"/>
</dbReference>
<dbReference type="PANTHER" id="PTHR41252:SF1">
    <property type="entry name" value="BLR2505 PROTEIN"/>
    <property type="match status" value="1"/>
</dbReference>
<dbReference type="InterPro" id="IPR037401">
    <property type="entry name" value="SnoaL-like"/>
</dbReference>
<dbReference type="EMBL" id="JAPFQP010000001">
    <property type="protein sequence ID" value="MCX2718796.1"/>
    <property type="molecule type" value="Genomic_DNA"/>
</dbReference>
<reference evidence="2" key="1">
    <citation type="submission" date="2022-11" db="EMBL/GenBank/DDBJ databases">
        <title>The characterization of three novel Bacteroidetes species and genomic analysis of their roles in tidal elemental geochemical cycles.</title>
        <authorList>
            <person name="Ma K.-J."/>
        </authorList>
    </citation>
    <scope>NUCLEOTIDE SEQUENCE</scope>
    <source>
        <strain evidence="2">M415</strain>
    </source>
</reference>
<protein>
    <submittedName>
        <fullName evidence="2">Nuclear transport factor 2 family protein</fullName>
    </submittedName>
</protein>
<keyword evidence="3" id="KW-1185">Reference proteome</keyword>
<feature type="domain" description="SnoaL-like" evidence="1">
    <location>
        <begin position="35"/>
        <end position="139"/>
    </location>
</feature>
<organism evidence="2 3">
    <name type="scientific">Lentiprolixibacter aurantiacus</name>
    <dbReference type="NCBI Taxonomy" id="2993939"/>
    <lineage>
        <taxon>Bacteria</taxon>
        <taxon>Pseudomonadati</taxon>
        <taxon>Bacteroidota</taxon>
        <taxon>Flavobacteriia</taxon>
        <taxon>Flavobacteriales</taxon>
        <taxon>Flavobacteriaceae</taxon>
        <taxon>Lentiprolixibacter</taxon>
    </lineage>
</organism>
<sequence>MKKLVLLTLALIIISCQTKTEPEVVEKPAKSEYIKKVYNAFAEGDVETVMASFTEDIQWNEAENFIYADGNPYVGGAAVGEGVFGRLGAEWEYWNLENMKFFNVDTNMVLVTGRYKALNKASGKELDAQFAHLWTLKDSLASSFQQYTDTKQAAEAIIVDAE</sequence>
<dbReference type="Gene3D" id="3.10.450.50">
    <property type="match status" value="1"/>
</dbReference>
<evidence type="ECO:0000259" key="1">
    <source>
        <dbReference type="Pfam" id="PF12680"/>
    </source>
</evidence>
<accession>A0AAE3MJK1</accession>
<dbReference type="Proteomes" id="UP001207116">
    <property type="component" value="Unassembled WGS sequence"/>
</dbReference>
<evidence type="ECO:0000313" key="3">
    <source>
        <dbReference type="Proteomes" id="UP001207116"/>
    </source>
</evidence>
<dbReference type="Pfam" id="PF12680">
    <property type="entry name" value="SnoaL_2"/>
    <property type="match status" value="1"/>
</dbReference>
<dbReference type="SUPFAM" id="SSF54427">
    <property type="entry name" value="NTF2-like"/>
    <property type="match status" value="1"/>
</dbReference>